<gene>
    <name evidence="8" type="ORF">ES332_D11G388700v1</name>
</gene>
<feature type="region of interest" description="Disordered" evidence="6">
    <location>
        <begin position="53"/>
        <end position="82"/>
    </location>
</feature>
<comment type="subcellular location">
    <subcellularLocation>
        <location evidence="1">Nucleus</location>
    </subcellularLocation>
</comment>
<keyword evidence="4" id="KW-0804">Transcription</keyword>
<evidence type="ECO:0000313" key="9">
    <source>
        <dbReference type="Proteomes" id="UP000322667"/>
    </source>
</evidence>
<dbReference type="SMART" id="SM00380">
    <property type="entry name" value="AP2"/>
    <property type="match status" value="2"/>
</dbReference>
<feature type="domain" description="AP2/ERF" evidence="7">
    <location>
        <begin position="160"/>
        <end position="220"/>
    </location>
</feature>
<dbReference type="PANTHER" id="PTHR32467">
    <property type="entry name" value="AP2-LIKE ETHYLENE-RESPONSIVE TRANSCRIPTION FACTOR"/>
    <property type="match status" value="1"/>
</dbReference>
<dbReference type="AlphaFoldDB" id="A0A5D2IXM4"/>
<dbReference type="Proteomes" id="UP000322667">
    <property type="component" value="Chromosome D11"/>
</dbReference>
<dbReference type="GO" id="GO:0003700">
    <property type="term" value="F:DNA-binding transcription factor activity"/>
    <property type="evidence" value="ECO:0007669"/>
    <property type="project" value="InterPro"/>
</dbReference>
<dbReference type="InterPro" id="IPR016177">
    <property type="entry name" value="DNA-bd_dom_sf"/>
</dbReference>
<keyword evidence="2" id="KW-0805">Transcription regulation</keyword>
<feature type="domain" description="AP2/ERF" evidence="7">
    <location>
        <begin position="256"/>
        <end position="314"/>
    </location>
</feature>
<dbReference type="CDD" id="cd00018">
    <property type="entry name" value="AP2"/>
    <property type="match status" value="2"/>
</dbReference>
<proteinExistence type="predicted"/>
<feature type="compositionally biased region" description="Basic residues" evidence="6">
    <location>
        <begin position="114"/>
        <end position="123"/>
    </location>
</feature>
<dbReference type="InterPro" id="IPR001471">
    <property type="entry name" value="AP2/ERF_dom"/>
</dbReference>
<protein>
    <recommendedName>
        <fullName evidence="7">AP2/ERF domain-containing protein</fullName>
    </recommendedName>
</protein>
<accession>A0A5D2IXM4</accession>
<dbReference type="PANTHER" id="PTHR32467:SF241">
    <property type="entry name" value="OS01G0899800 PROTEIN"/>
    <property type="match status" value="1"/>
</dbReference>
<evidence type="ECO:0000256" key="1">
    <source>
        <dbReference type="ARBA" id="ARBA00004123"/>
    </source>
</evidence>
<keyword evidence="5" id="KW-0539">Nucleus</keyword>
<evidence type="ECO:0000256" key="3">
    <source>
        <dbReference type="ARBA" id="ARBA00023125"/>
    </source>
</evidence>
<dbReference type="SUPFAM" id="SSF54171">
    <property type="entry name" value="DNA-binding domain"/>
    <property type="match status" value="2"/>
</dbReference>
<evidence type="ECO:0000256" key="4">
    <source>
        <dbReference type="ARBA" id="ARBA00023163"/>
    </source>
</evidence>
<dbReference type="Gene3D" id="3.30.730.10">
    <property type="entry name" value="AP2/ERF domain"/>
    <property type="match status" value="2"/>
</dbReference>
<feature type="region of interest" description="Disordered" evidence="6">
    <location>
        <begin position="104"/>
        <end position="156"/>
    </location>
</feature>
<dbReference type="GO" id="GO:0003677">
    <property type="term" value="F:DNA binding"/>
    <property type="evidence" value="ECO:0007669"/>
    <property type="project" value="UniProtKB-KW"/>
</dbReference>
<name>A0A5D2IXM4_GOSTO</name>
<dbReference type="Pfam" id="PF00847">
    <property type="entry name" value="AP2"/>
    <property type="match status" value="1"/>
</dbReference>
<evidence type="ECO:0000259" key="7">
    <source>
        <dbReference type="PROSITE" id="PS51032"/>
    </source>
</evidence>
<dbReference type="GO" id="GO:0005634">
    <property type="term" value="C:nucleus"/>
    <property type="evidence" value="ECO:0007669"/>
    <property type="project" value="UniProtKB-SubCell"/>
</dbReference>
<sequence>MISPNFDENMDFPLSPIPFPWSPQLVPSLEDVNIAPIDNGGLDNLCLQNNGVSPNMSQPNYGPNGEGNSFGNQIPDPTSVVQNPAELPYNVMQEMMDSLIPLEANGEGETSKEKSKRKPRSTSKKQEQGAEDASNENRSNCKRKRQARQEPRTFGETSSIYRGVSRYTCRYEAFLWDNSDQGQKSRTVYIGGYDDEESAARAYDIAALKLWGEAAPLNFPISNYEKELEEMKSYSKSEYLHYLRRKSKGFSKGASNYRGVSRNSDFKKWQARIGKGKEMKGIYLGTFDTEEEAARAYDVAAIRLKGANAITNFDIFEYDLMNILQSSKLPIGKGASKLLMKSSMEDVIRKKKNLIGKTSFACFEDDDGSANPEIAQGFNSFGNDMNIDFNGIQAMEPVGFPMDLSGMDNNSQHQNSSFFPVINGCQNPVEFQGNFSGIFNGGISFPGNGDVETDDFQTNFDNFQSLLGLEGQDCFNMNQIEDVVANQDPNNFQTNPIPVNPSSGCYNGDVSWNGVLQGVPSSLEIENNANGGCHGSDKFSDNGAAMVENPVQENGVNLCEDSEMDNLSRCFELLNELGPLCL</sequence>
<dbReference type="PROSITE" id="PS51032">
    <property type="entry name" value="AP2_ERF"/>
    <property type="match status" value="2"/>
</dbReference>
<keyword evidence="3" id="KW-0238">DNA-binding</keyword>
<dbReference type="EMBL" id="CM017633">
    <property type="protein sequence ID" value="TYH47112.1"/>
    <property type="molecule type" value="Genomic_DNA"/>
</dbReference>
<evidence type="ECO:0000313" key="8">
    <source>
        <dbReference type="EMBL" id="TYH47112.1"/>
    </source>
</evidence>
<organism evidence="8 9">
    <name type="scientific">Gossypium tomentosum</name>
    <name type="common">Hawaiian cotton</name>
    <name type="synonym">Gossypium sandvicense</name>
    <dbReference type="NCBI Taxonomy" id="34277"/>
    <lineage>
        <taxon>Eukaryota</taxon>
        <taxon>Viridiplantae</taxon>
        <taxon>Streptophyta</taxon>
        <taxon>Embryophyta</taxon>
        <taxon>Tracheophyta</taxon>
        <taxon>Spermatophyta</taxon>
        <taxon>Magnoliopsida</taxon>
        <taxon>eudicotyledons</taxon>
        <taxon>Gunneridae</taxon>
        <taxon>Pentapetalae</taxon>
        <taxon>rosids</taxon>
        <taxon>malvids</taxon>
        <taxon>Malvales</taxon>
        <taxon>Malvaceae</taxon>
        <taxon>Malvoideae</taxon>
        <taxon>Gossypium</taxon>
    </lineage>
</organism>
<evidence type="ECO:0000256" key="6">
    <source>
        <dbReference type="SAM" id="MobiDB-lite"/>
    </source>
</evidence>
<evidence type="ECO:0000256" key="5">
    <source>
        <dbReference type="ARBA" id="ARBA00023242"/>
    </source>
</evidence>
<evidence type="ECO:0000256" key="2">
    <source>
        <dbReference type="ARBA" id="ARBA00023015"/>
    </source>
</evidence>
<reference evidence="8 9" key="1">
    <citation type="submission" date="2019-07" db="EMBL/GenBank/DDBJ databases">
        <title>WGS assembly of Gossypium tomentosum.</title>
        <authorList>
            <person name="Chen Z.J."/>
            <person name="Sreedasyam A."/>
            <person name="Ando A."/>
            <person name="Song Q."/>
            <person name="De L."/>
            <person name="Hulse-Kemp A."/>
            <person name="Ding M."/>
            <person name="Ye W."/>
            <person name="Kirkbride R."/>
            <person name="Jenkins J."/>
            <person name="Plott C."/>
            <person name="Lovell J."/>
            <person name="Lin Y.-M."/>
            <person name="Vaughn R."/>
            <person name="Liu B."/>
            <person name="Li W."/>
            <person name="Simpson S."/>
            <person name="Scheffler B."/>
            <person name="Saski C."/>
            <person name="Grover C."/>
            <person name="Hu G."/>
            <person name="Conover J."/>
            <person name="Carlson J."/>
            <person name="Shu S."/>
            <person name="Boston L."/>
            <person name="Williams M."/>
            <person name="Peterson D."/>
            <person name="Mcgee K."/>
            <person name="Jones D."/>
            <person name="Wendel J."/>
            <person name="Stelly D."/>
            <person name="Grimwood J."/>
            <person name="Schmutz J."/>
        </authorList>
    </citation>
    <scope>NUCLEOTIDE SEQUENCE [LARGE SCALE GENOMIC DNA]</scope>
    <source>
        <strain evidence="8">7179.01</strain>
    </source>
</reference>
<keyword evidence="9" id="KW-1185">Reference proteome</keyword>
<dbReference type="InterPro" id="IPR036955">
    <property type="entry name" value="AP2/ERF_dom_sf"/>
</dbReference>